<proteinExistence type="predicted"/>
<feature type="region of interest" description="Disordered" evidence="4">
    <location>
        <begin position="1"/>
        <end position="24"/>
    </location>
</feature>
<evidence type="ECO:0000313" key="5">
    <source>
        <dbReference type="EMBL" id="PAV77125.1"/>
    </source>
</evidence>
<keyword evidence="2" id="KW-0804">Transcription</keyword>
<sequence>MIKFSRVLDPHGYESPREGSSRTDCEDSIETVLQLHLKLESDLNKRRRIAFTNTTMRDFFGGLCKLPYARADLRNFDYRTYQGYAKFEYIMFFDYIQGFYGFDRLSSPSKNMLFRCGAAVDHIFTSAYLSTKLGFDEMILVMQDGQAITLRNALTGMEPHAASFFSSNEEFEKYKVCEMNTENFVERFGNLIIFISSIYSEVVELINSLLIITIFEIGGCDQVIKELLDDKTIFEQP</sequence>
<dbReference type="InterPro" id="IPR035500">
    <property type="entry name" value="NHR-like_dom_sf"/>
</dbReference>
<dbReference type="AlphaFoldDB" id="A0A2A2KT66"/>
<dbReference type="Proteomes" id="UP000218231">
    <property type="component" value="Unassembled WGS sequence"/>
</dbReference>
<accession>A0A2A2KT66</accession>
<evidence type="ECO:0000256" key="4">
    <source>
        <dbReference type="SAM" id="MobiDB-lite"/>
    </source>
</evidence>
<dbReference type="STRING" id="2018661.A0A2A2KT66"/>
<keyword evidence="1" id="KW-0805">Transcription regulation</keyword>
<evidence type="ECO:0000256" key="2">
    <source>
        <dbReference type="ARBA" id="ARBA00023163"/>
    </source>
</evidence>
<protein>
    <recommendedName>
        <fullName evidence="7">NR LBD domain-containing protein</fullName>
    </recommendedName>
</protein>
<keyword evidence="3" id="KW-0675">Receptor</keyword>
<organism evidence="5 6">
    <name type="scientific">Diploscapter pachys</name>
    <dbReference type="NCBI Taxonomy" id="2018661"/>
    <lineage>
        <taxon>Eukaryota</taxon>
        <taxon>Metazoa</taxon>
        <taxon>Ecdysozoa</taxon>
        <taxon>Nematoda</taxon>
        <taxon>Chromadorea</taxon>
        <taxon>Rhabditida</taxon>
        <taxon>Rhabditina</taxon>
        <taxon>Rhabditomorpha</taxon>
        <taxon>Rhabditoidea</taxon>
        <taxon>Rhabditidae</taxon>
        <taxon>Diploscapter</taxon>
    </lineage>
</organism>
<evidence type="ECO:0000313" key="6">
    <source>
        <dbReference type="Proteomes" id="UP000218231"/>
    </source>
</evidence>
<evidence type="ECO:0000256" key="3">
    <source>
        <dbReference type="ARBA" id="ARBA00023170"/>
    </source>
</evidence>
<keyword evidence="6" id="KW-1185">Reference proteome</keyword>
<evidence type="ECO:0008006" key="7">
    <source>
        <dbReference type="Google" id="ProtNLM"/>
    </source>
</evidence>
<dbReference type="EMBL" id="LIAE01007765">
    <property type="protein sequence ID" value="PAV77125.1"/>
    <property type="molecule type" value="Genomic_DNA"/>
</dbReference>
<reference evidence="5 6" key="1">
    <citation type="journal article" date="2017" name="Curr. Biol.">
        <title>Genome architecture and evolution of a unichromosomal asexual nematode.</title>
        <authorList>
            <person name="Fradin H."/>
            <person name="Zegar C."/>
            <person name="Gutwein M."/>
            <person name="Lucas J."/>
            <person name="Kovtun M."/>
            <person name="Corcoran D."/>
            <person name="Baugh L.R."/>
            <person name="Kiontke K."/>
            <person name="Gunsalus K."/>
            <person name="Fitch D.H."/>
            <person name="Piano F."/>
        </authorList>
    </citation>
    <scope>NUCLEOTIDE SEQUENCE [LARGE SCALE GENOMIC DNA]</scope>
    <source>
        <strain evidence="5">PF1309</strain>
    </source>
</reference>
<comment type="caution">
    <text evidence="5">The sequence shown here is derived from an EMBL/GenBank/DDBJ whole genome shotgun (WGS) entry which is preliminary data.</text>
</comment>
<gene>
    <name evidence="5" type="ORF">WR25_14225</name>
</gene>
<dbReference type="SUPFAM" id="SSF48508">
    <property type="entry name" value="Nuclear receptor ligand-binding domain"/>
    <property type="match status" value="1"/>
</dbReference>
<name>A0A2A2KT66_9BILA</name>
<evidence type="ECO:0000256" key="1">
    <source>
        <dbReference type="ARBA" id="ARBA00023015"/>
    </source>
</evidence>